<dbReference type="Proteomes" id="UP001168146">
    <property type="component" value="Unassembled WGS sequence"/>
</dbReference>
<reference evidence="2" key="1">
    <citation type="submission" date="2021-12" db="EMBL/GenBank/DDBJ databases">
        <title>Black yeast isolated from Biological Soil Crust.</title>
        <authorList>
            <person name="Kurbessoian T."/>
        </authorList>
    </citation>
    <scope>NUCLEOTIDE SEQUENCE</scope>
    <source>
        <strain evidence="2">CCFEE 5208</strain>
    </source>
</reference>
<organism evidence="2 3">
    <name type="scientific">Friedmanniomyces endolithicus</name>
    <dbReference type="NCBI Taxonomy" id="329885"/>
    <lineage>
        <taxon>Eukaryota</taxon>
        <taxon>Fungi</taxon>
        <taxon>Dikarya</taxon>
        <taxon>Ascomycota</taxon>
        <taxon>Pezizomycotina</taxon>
        <taxon>Dothideomycetes</taxon>
        <taxon>Dothideomycetidae</taxon>
        <taxon>Mycosphaerellales</taxon>
        <taxon>Teratosphaeriaceae</taxon>
        <taxon>Friedmanniomyces</taxon>
    </lineage>
</organism>
<accession>A0AAN6FLD2</accession>
<evidence type="ECO:0000313" key="3">
    <source>
        <dbReference type="Proteomes" id="UP001168146"/>
    </source>
</evidence>
<gene>
    <name evidence="2" type="ORF">LTR82_008257</name>
</gene>
<comment type="caution">
    <text evidence="2">The sequence shown here is derived from an EMBL/GenBank/DDBJ whole genome shotgun (WGS) entry which is preliminary data.</text>
</comment>
<proteinExistence type="predicted"/>
<protein>
    <submittedName>
        <fullName evidence="2">Uncharacterized protein</fullName>
    </submittedName>
</protein>
<feature type="compositionally biased region" description="Basic residues" evidence="1">
    <location>
        <begin position="248"/>
        <end position="271"/>
    </location>
</feature>
<feature type="compositionally biased region" description="Acidic residues" evidence="1">
    <location>
        <begin position="133"/>
        <end position="149"/>
    </location>
</feature>
<evidence type="ECO:0000256" key="1">
    <source>
        <dbReference type="SAM" id="MobiDB-lite"/>
    </source>
</evidence>
<feature type="compositionally biased region" description="Acidic residues" evidence="1">
    <location>
        <begin position="197"/>
        <end position="220"/>
    </location>
</feature>
<feature type="compositionally biased region" description="Acidic residues" evidence="1">
    <location>
        <begin position="157"/>
        <end position="186"/>
    </location>
</feature>
<dbReference type="AlphaFoldDB" id="A0AAN6FLD2"/>
<sequence length="311" mass="34981">MPEHLLFSTGEKVVDQVDSAQPTHLLAMDDFGVLVQEAYGRKRTRISVSDECGIAMGRTEDSDSAVKRLKLSKDRTGSTNVAIHRPADQDESQIRIRHFETASYADTTNEEQQQEESSAEYVAARVKEVGRPEEEDSDQADDRDEVIAEIEDRNEVNEVEEVAEVEVGDRDETEETEEAGEVIDVEVDTRNRVEGVNDVDDVDDVDEADDNDEEEGEEEEEKRGEDVAGIAAEWKRRSLNVQQQAQQKAKKMKKKRAETAHTARRRVKHAVSKGNINLPTDTDEEAEAPREPLCFPSSKLTRVVLTSEWAV</sequence>
<feature type="region of interest" description="Disordered" evidence="1">
    <location>
        <begin position="128"/>
        <end position="290"/>
    </location>
</feature>
<dbReference type="EMBL" id="JASUXU010000024">
    <property type="protein sequence ID" value="KAK0320544.1"/>
    <property type="molecule type" value="Genomic_DNA"/>
</dbReference>
<evidence type="ECO:0000313" key="2">
    <source>
        <dbReference type="EMBL" id="KAK0320544.1"/>
    </source>
</evidence>
<name>A0AAN6FLD2_9PEZI</name>